<gene>
    <name evidence="2" type="ORF">SAMN05421640_3505</name>
</gene>
<organism evidence="2 3">
    <name type="scientific">Ekhidna lutea</name>
    <dbReference type="NCBI Taxonomy" id="447679"/>
    <lineage>
        <taxon>Bacteria</taxon>
        <taxon>Pseudomonadati</taxon>
        <taxon>Bacteroidota</taxon>
        <taxon>Cytophagia</taxon>
        <taxon>Cytophagales</taxon>
        <taxon>Reichenbachiellaceae</taxon>
        <taxon>Ekhidna</taxon>
    </lineage>
</organism>
<evidence type="ECO:0000313" key="2">
    <source>
        <dbReference type="EMBL" id="SNT35649.1"/>
    </source>
</evidence>
<dbReference type="Proteomes" id="UP000198393">
    <property type="component" value="Unassembled WGS sequence"/>
</dbReference>
<proteinExistence type="predicted"/>
<accession>A0A239M163</accession>
<sequence>MTSKSKNTLRIISIILAVLVILMDLGIIPNVVNYHFWVMVIAYFLLVLSIR</sequence>
<evidence type="ECO:0000313" key="3">
    <source>
        <dbReference type="Proteomes" id="UP000198393"/>
    </source>
</evidence>
<keyword evidence="1" id="KW-0472">Membrane</keyword>
<dbReference type="EMBL" id="FZPD01000006">
    <property type="protein sequence ID" value="SNT35649.1"/>
    <property type="molecule type" value="Genomic_DNA"/>
</dbReference>
<protein>
    <submittedName>
        <fullName evidence="2">Uncharacterized protein</fullName>
    </submittedName>
</protein>
<dbReference type="RefSeq" id="WP_179213461.1">
    <property type="nucleotide sequence ID" value="NZ_FZPD01000006.1"/>
</dbReference>
<keyword evidence="1" id="KW-0812">Transmembrane</keyword>
<feature type="transmembrane region" description="Helical" evidence="1">
    <location>
        <begin position="7"/>
        <end position="28"/>
    </location>
</feature>
<name>A0A239M163_EKHLU</name>
<keyword evidence="1" id="KW-1133">Transmembrane helix</keyword>
<feature type="transmembrane region" description="Helical" evidence="1">
    <location>
        <begin position="34"/>
        <end position="50"/>
    </location>
</feature>
<keyword evidence="3" id="KW-1185">Reference proteome</keyword>
<evidence type="ECO:0000256" key="1">
    <source>
        <dbReference type="SAM" id="Phobius"/>
    </source>
</evidence>
<reference evidence="2 3" key="1">
    <citation type="submission" date="2017-06" db="EMBL/GenBank/DDBJ databases">
        <authorList>
            <person name="Kim H.J."/>
            <person name="Triplett B.A."/>
        </authorList>
    </citation>
    <scope>NUCLEOTIDE SEQUENCE [LARGE SCALE GENOMIC DNA]</scope>
    <source>
        <strain evidence="2 3">DSM 19307</strain>
    </source>
</reference>
<dbReference type="AlphaFoldDB" id="A0A239M163"/>